<dbReference type="AlphaFoldDB" id="A0A175YB52"/>
<feature type="compositionally biased region" description="Polar residues" evidence="1">
    <location>
        <begin position="1"/>
        <end position="28"/>
    </location>
</feature>
<sequence length="79" mass="8907">MPSTEIRSASPEQQGNSKKTFEKGTTSKSGRDKTIHENNPQTLLLHIMHATNNDVPDERLESLKNSFKKMNDQANLLIN</sequence>
<name>A0A175YB52_DAUCS</name>
<dbReference type="Gramene" id="KZM80520">
    <property type="protein sequence ID" value="KZM80520"/>
    <property type="gene ID" value="DCAR_032200"/>
</dbReference>
<evidence type="ECO:0000313" key="3">
    <source>
        <dbReference type="Proteomes" id="UP000077755"/>
    </source>
</evidence>
<accession>A0A175YB52</accession>
<reference evidence="2" key="2">
    <citation type="submission" date="2022-03" db="EMBL/GenBank/DDBJ databases">
        <title>Draft title - Genomic analysis of global carrot germplasm unveils the trajectory of domestication and the origin of high carotenoid orange carrot.</title>
        <authorList>
            <person name="Iorizzo M."/>
            <person name="Ellison S."/>
            <person name="Senalik D."/>
            <person name="Macko-Podgorni A."/>
            <person name="Grzebelus D."/>
            <person name="Bostan H."/>
            <person name="Rolling W."/>
            <person name="Curaba J."/>
            <person name="Simon P."/>
        </authorList>
    </citation>
    <scope>NUCLEOTIDE SEQUENCE</scope>
    <source>
        <tissue evidence="2">Leaf</tissue>
    </source>
</reference>
<dbReference type="EMBL" id="CP093346">
    <property type="protein sequence ID" value="WOG95122.1"/>
    <property type="molecule type" value="Genomic_DNA"/>
</dbReference>
<evidence type="ECO:0000256" key="1">
    <source>
        <dbReference type="SAM" id="MobiDB-lite"/>
    </source>
</evidence>
<keyword evidence="3" id="KW-1185">Reference proteome</keyword>
<protein>
    <submittedName>
        <fullName evidence="2">Uncharacterized protein</fullName>
    </submittedName>
</protein>
<dbReference type="Proteomes" id="UP000077755">
    <property type="component" value="Chromosome 4"/>
</dbReference>
<organism evidence="2 3">
    <name type="scientific">Daucus carota subsp. sativus</name>
    <name type="common">Carrot</name>
    <dbReference type="NCBI Taxonomy" id="79200"/>
    <lineage>
        <taxon>Eukaryota</taxon>
        <taxon>Viridiplantae</taxon>
        <taxon>Streptophyta</taxon>
        <taxon>Embryophyta</taxon>
        <taxon>Tracheophyta</taxon>
        <taxon>Spermatophyta</taxon>
        <taxon>Magnoliopsida</taxon>
        <taxon>eudicotyledons</taxon>
        <taxon>Gunneridae</taxon>
        <taxon>Pentapetalae</taxon>
        <taxon>asterids</taxon>
        <taxon>campanulids</taxon>
        <taxon>Apiales</taxon>
        <taxon>Apiaceae</taxon>
        <taxon>Apioideae</taxon>
        <taxon>Scandiceae</taxon>
        <taxon>Daucinae</taxon>
        <taxon>Daucus</taxon>
        <taxon>Daucus sect. Daucus</taxon>
    </lineage>
</organism>
<proteinExistence type="predicted"/>
<reference evidence="2" key="1">
    <citation type="journal article" date="2016" name="Nat. Genet.">
        <title>A high-quality carrot genome assembly provides new insights into carotenoid accumulation and asterid genome evolution.</title>
        <authorList>
            <person name="Iorizzo M."/>
            <person name="Ellison S."/>
            <person name="Senalik D."/>
            <person name="Zeng P."/>
            <person name="Satapoomin P."/>
            <person name="Huang J."/>
            <person name="Bowman M."/>
            <person name="Iovene M."/>
            <person name="Sanseverino W."/>
            <person name="Cavagnaro P."/>
            <person name="Yildiz M."/>
            <person name="Macko-Podgorni A."/>
            <person name="Moranska E."/>
            <person name="Grzebelus E."/>
            <person name="Grzebelus D."/>
            <person name="Ashrafi H."/>
            <person name="Zheng Z."/>
            <person name="Cheng S."/>
            <person name="Spooner D."/>
            <person name="Van Deynze A."/>
            <person name="Simon P."/>
        </authorList>
    </citation>
    <scope>NUCLEOTIDE SEQUENCE</scope>
    <source>
        <tissue evidence="2">Leaf</tissue>
    </source>
</reference>
<evidence type="ECO:0000313" key="2">
    <source>
        <dbReference type="EMBL" id="WOG95122.1"/>
    </source>
</evidence>
<feature type="region of interest" description="Disordered" evidence="1">
    <location>
        <begin position="1"/>
        <end position="39"/>
    </location>
</feature>
<gene>
    <name evidence="2" type="ORF">DCAR_0414424</name>
</gene>